<name>A0A927H6B7_9BACL</name>
<accession>A0A927H6B7</accession>
<feature type="domain" description="SLH" evidence="3">
    <location>
        <begin position="1266"/>
        <end position="1326"/>
    </location>
</feature>
<dbReference type="InterPro" id="IPR001119">
    <property type="entry name" value="SLH_dom"/>
</dbReference>
<dbReference type="Pfam" id="PF00395">
    <property type="entry name" value="SLH"/>
    <property type="match status" value="3"/>
</dbReference>
<feature type="chain" id="PRO_5039521958" evidence="2">
    <location>
        <begin position="23"/>
        <end position="1458"/>
    </location>
</feature>
<dbReference type="Proteomes" id="UP000632125">
    <property type="component" value="Unassembled WGS sequence"/>
</dbReference>
<gene>
    <name evidence="4" type="ORF">IDH41_07415</name>
</gene>
<reference evidence="4" key="1">
    <citation type="submission" date="2020-09" db="EMBL/GenBank/DDBJ databases">
        <title>A novel bacterium of genus Paenibacillus, isolated from South China Sea.</title>
        <authorList>
            <person name="Huang H."/>
            <person name="Mo K."/>
            <person name="Hu Y."/>
        </authorList>
    </citation>
    <scope>NUCLEOTIDE SEQUENCE</scope>
    <source>
        <strain evidence="4">IB182493</strain>
    </source>
</reference>
<dbReference type="Gene3D" id="2.60.40.1220">
    <property type="match status" value="3"/>
</dbReference>
<feature type="domain" description="SLH" evidence="3">
    <location>
        <begin position="1327"/>
        <end position="1390"/>
    </location>
</feature>
<keyword evidence="5" id="KW-1185">Reference proteome</keyword>
<dbReference type="InterPro" id="IPR014755">
    <property type="entry name" value="Cu-Rt/internalin_Ig-like"/>
</dbReference>
<dbReference type="InterPro" id="IPR032812">
    <property type="entry name" value="SbsA_Ig"/>
</dbReference>
<organism evidence="4 5">
    <name type="scientific">Paenibacillus arenilitoris</name>
    <dbReference type="NCBI Taxonomy" id="2772299"/>
    <lineage>
        <taxon>Bacteria</taxon>
        <taxon>Bacillati</taxon>
        <taxon>Bacillota</taxon>
        <taxon>Bacilli</taxon>
        <taxon>Bacillales</taxon>
        <taxon>Paenibacillaceae</taxon>
        <taxon>Paenibacillus</taxon>
    </lineage>
</organism>
<comment type="caution">
    <text evidence="4">The sequence shown here is derived from an EMBL/GenBank/DDBJ whole genome shotgun (WGS) entry which is preliminary data.</text>
</comment>
<dbReference type="RefSeq" id="WP_190859667.1">
    <property type="nucleotide sequence ID" value="NZ_JACXIY010000009.1"/>
</dbReference>
<dbReference type="Pfam" id="PF13753">
    <property type="entry name" value="SWM_repeat"/>
    <property type="match status" value="4"/>
</dbReference>
<dbReference type="Pfam" id="PF13205">
    <property type="entry name" value="Big_5"/>
    <property type="match status" value="5"/>
</dbReference>
<evidence type="ECO:0000313" key="5">
    <source>
        <dbReference type="Proteomes" id="UP000632125"/>
    </source>
</evidence>
<feature type="signal peptide" evidence="2">
    <location>
        <begin position="1"/>
        <end position="22"/>
    </location>
</feature>
<dbReference type="InterPro" id="IPR011801">
    <property type="entry name" value="Swm_rep_I_cyn"/>
</dbReference>
<dbReference type="NCBIfam" id="TIGR02059">
    <property type="entry name" value="swm_rep_I"/>
    <property type="match status" value="4"/>
</dbReference>
<dbReference type="InterPro" id="IPR028059">
    <property type="entry name" value="SWM_rpt"/>
</dbReference>
<keyword evidence="1 2" id="KW-0732">Signal</keyword>
<dbReference type="EMBL" id="JACXIY010000009">
    <property type="protein sequence ID" value="MBD2868399.1"/>
    <property type="molecule type" value="Genomic_DNA"/>
</dbReference>
<dbReference type="PANTHER" id="PTHR43308">
    <property type="entry name" value="OUTER MEMBRANE PROTEIN ALPHA-RELATED"/>
    <property type="match status" value="1"/>
</dbReference>
<sequence length="1458" mass="152900">MNRTGKLCLLCAVMLMLQLSYAGWGTTTQQAAAASAGPVVLSLSPADDLVNVPVAADMKLTFDENIVKGSSSTFISIYEYATSRLVESLNVTSSQVSIDASQRIVTINPTYDLAFNTDYYVLIDAGAFVNVSNGAGYAGLTNASSWNFRTVIATDATKPWHTGWLPVGNAVSITSPITVTFSEPVYAARGNIQVSSVEDVRTISVTSDAVRGSGSNAITIQPPAALQPNTAYTVNIPAGAIQDASGNIYDGAAWSFTTAAAPVNIATLVPADNATSVSTINPVLSITFDRAVQARTGKFVEIRRVSNNTTFAKFNALSSQIGVNGNTVTITPGSNFEANTAYYVLIEPGAFTQPDPYGDQWYHGIAGASIWNFSTDPGNESDPPDITAFSPLNNGTAGNVNTLLQMTFNEPVFPSNGNIEIRNAANDTLFKSIPVTSERVTGGGTYQITIDANKAITGEAAKPFVNETQYYVVFGSRAIRDAAGNFHSGVSSKNVWTFKVTQDTVRPTISSLSPVNQSTTVSENATFVATFSEPIRKGSDPNAVRIHQTGTNAPAPIVANYSVDPNDSRRLLITAPLTRATSYYISIAANAVTDLAGNGFVGILNEYQWTFKTVGSDTASPTVTKAESSGSKIKIIYNEELNAWLQPSPGSYYVSVNGAPRTVTAVRIIGDAVELTLESPIVNGQTVKLSYTKPDTGLVQDLTGNQAASLSNVDVTGALDPTSPVLTGGTAAGSSVTLIFNKALEQPNSYAYTQFIVNVGGTNYAATAISSNGASVYLSINGSIQSGQYVRVTYNPGPYPLRDTLGNYVNAISNYNLYASADARGPVLQSISASGSSVILRYDEIINPQSAPSGYQYTVFVDQVLTAVSQVSVSGDSVILTLSSTISAGQSVVVSYIAATNRVTDAQGNSAQSFQSVSANGSGSGSSNSMIGSILKGATLTLTFNEYLNTSSIPSSSLFFVKINEVARMVTKVEMGSTSVVLTLSSPAAVGDQATISYFSSSVGIKTNSGQLINSFTNVNVANQTSMFDGLTGDYEAADGGGVGLKTSAATASTDVSPAGTSATRYTIASDKFLKAYQTARTAGMTDPRIAFKVPSSERAAIVAIPVLALDMASRQGGSTVFAVQHGDVTYELPISAINYVEAGTMFNGSGITNHVLIEIDQGTSTKTATLMSSINGSNAQLIAGPVHYQVSIMNGTQERELTKLNSYVTRTIQTGSIVDPSQSSVVWYDPIAGSISYVPTTIATSGGRTTASFKRKGNSAYAFVRNSASFTDVSTHWAASAIHTLSRKFIVDGRGAGKFAPQSAITRGEFATYIAKGLGLGGDRNAAAKFVDVNQNTTMGAYIGAASAAGIVLGNTDGTFKPNAYISRQEMAVMMIRAAKAADVNVSLPSTASSYLSKFTDRGKISAYAQTDVAKAVYIGLMNGKTATTMSPLTNATRAEGAVMILRLLQHIKFISA</sequence>
<evidence type="ECO:0000256" key="2">
    <source>
        <dbReference type="SAM" id="SignalP"/>
    </source>
</evidence>
<dbReference type="PROSITE" id="PS51272">
    <property type="entry name" value="SLH"/>
    <property type="match status" value="3"/>
</dbReference>
<evidence type="ECO:0000313" key="4">
    <source>
        <dbReference type="EMBL" id="MBD2868399.1"/>
    </source>
</evidence>
<dbReference type="PANTHER" id="PTHR43308:SF5">
    <property type="entry name" value="S-LAYER PROTEIN _ PEPTIDOGLYCAN ENDO-BETA-N-ACETYLGLUCOSAMINIDASE"/>
    <property type="match status" value="1"/>
</dbReference>
<evidence type="ECO:0000259" key="3">
    <source>
        <dbReference type="PROSITE" id="PS51272"/>
    </source>
</evidence>
<dbReference type="InterPro" id="IPR051465">
    <property type="entry name" value="Cell_Envelope_Struct_Comp"/>
</dbReference>
<protein>
    <submittedName>
        <fullName evidence="4">Ig-like domain-containing protein</fullName>
    </submittedName>
</protein>
<feature type="domain" description="SLH" evidence="3">
    <location>
        <begin position="1397"/>
        <end position="1458"/>
    </location>
</feature>
<evidence type="ECO:0000256" key="1">
    <source>
        <dbReference type="ARBA" id="ARBA00022729"/>
    </source>
</evidence>
<proteinExistence type="predicted"/>